<evidence type="ECO:0000313" key="4">
    <source>
        <dbReference type="WBParaSite" id="SPAL_0001153300.1"/>
    </source>
</evidence>
<organism evidence="3 4">
    <name type="scientific">Strongyloides papillosus</name>
    <name type="common">Intestinal threadworm</name>
    <dbReference type="NCBI Taxonomy" id="174720"/>
    <lineage>
        <taxon>Eukaryota</taxon>
        <taxon>Metazoa</taxon>
        <taxon>Ecdysozoa</taxon>
        <taxon>Nematoda</taxon>
        <taxon>Chromadorea</taxon>
        <taxon>Rhabditida</taxon>
        <taxon>Tylenchina</taxon>
        <taxon>Panagrolaimomorpha</taxon>
        <taxon>Strongyloidoidea</taxon>
        <taxon>Strongyloididae</taxon>
        <taxon>Strongyloides</taxon>
    </lineage>
</organism>
<feature type="region of interest" description="Disordered" evidence="1">
    <location>
        <begin position="497"/>
        <end position="524"/>
    </location>
</feature>
<feature type="compositionally biased region" description="Basic and acidic residues" evidence="1">
    <location>
        <begin position="426"/>
        <end position="446"/>
    </location>
</feature>
<feature type="compositionally biased region" description="Polar residues" evidence="1">
    <location>
        <begin position="329"/>
        <end position="340"/>
    </location>
</feature>
<reference evidence="4" key="1">
    <citation type="submission" date="2017-02" db="UniProtKB">
        <authorList>
            <consortium name="WormBaseParasite"/>
        </authorList>
    </citation>
    <scope>IDENTIFICATION</scope>
</reference>
<feature type="compositionally biased region" description="Polar residues" evidence="1">
    <location>
        <begin position="414"/>
        <end position="425"/>
    </location>
</feature>
<keyword evidence="2" id="KW-0812">Transmembrane</keyword>
<feature type="compositionally biased region" description="Basic and acidic residues" evidence="1">
    <location>
        <begin position="357"/>
        <end position="383"/>
    </location>
</feature>
<feature type="compositionally biased region" description="Basic and acidic residues" evidence="1">
    <location>
        <begin position="710"/>
        <end position="731"/>
    </location>
</feature>
<protein>
    <submittedName>
        <fullName evidence="4">MSP domain-containing protein</fullName>
    </submittedName>
</protein>
<keyword evidence="2" id="KW-0472">Membrane</keyword>
<feature type="compositionally biased region" description="Basic and acidic residues" evidence="1">
    <location>
        <begin position="1606"/>
        <end position="1644"/>
    </location>
</feature>
<feature type="compositionally biased region" description="Basic and acidic residues" evidence="1">
    <location>
        <begin position="1100"/>
        <end position="1121"/>
    </location>
</feature>
<feature type="compositionally biased region" description="Basic and acidic residues" evidence="1">
    <location>
        <begin position="1693"/>
        <end position="1709"/>
    </location>
</feature>
<evidence type="ECO:0000256" key="2">
    <source>
        <dbReference type="SAM" id="Phobius"/>
    </source>
</evidence>
<feature type="compositionally biased region" description="Basic and acidic residues" evidence="1">
    <location>
        <begin position="1321"/>
        <end position="1332"/>
    </location>
</feature>
<feature type="compositionally biased region" description="Basic and acidic residues" evidence="1">
    <location>
        <begin position="568"/>
        <end position="605"/>
    </location>
</feature>
<feature type="compositionally biased region" description="Basic and acidic residues" evidence="1">
    <location>
        <begin position="739"/>
        <end position="753"/>
    </location>
</feature>
<feature type="region of interest" description="Disordered" evidence="1">
    <location>
        <begin position="271"/>
        <end position="454"/>
    </location>
</feature>
<feature type="compositionally biased region" description="Basic and acidic residues" evidence="1">
    <location>
        <begin position="1392"/>
        <end position="1410"/>
    </location>
</feature>
<feature type="compositionally biased region" description="Basic and acidic residues" evidence="1">
    <location>
        <begin position="1228"/>
        <end position="1237"/>
    </location>
</feature>
<feature type="compositionally biased region" description="Basic and acidic residues" evidence="1">
    <location>
        <begin position="838"/>
        <end position="852"/>
    </location>
</feature>
<feature type="compositionally biased region" description="Basic residues" evidence="1">
    <location>
        <begin position="1776"/>
        <end position="1787"/>
    </location>
</feature>
<sequence length="1823" mass="204324">MSNNVFEYTIPWDKLPPENIEEEVKNQVSKFSLTDASKISLTLKCTPENFKMEIHKNINMAEVKGITNATVKEIDSKEPTKFKKAFNEIVNSVVKEQKPVKLEFIQNLNESISKNNINNMNTGIVNDKCNSSGNTDKKSIENQESSNLIKQDIDISKEVGNKNDKISLNDTEISEIESADNKLVNDKNSVINKNTENDIKSTTTNLPSSTGESVDANTAKDASKPSPHEEQKIIETTIKEDLKKQEIIESIPLVKDTKNIIKEAPKEISKVATHEKETTDDSFGRKVEISKTKEREEISKPSVNKEEPIDVNKAKDITKPITNEEQKLNVGTNIEANTIENPKKQENTETVSSVENTENKDGNVVKKTNKDVLEAVTHEKEATDVGTQSEIESLKVKENAEAPKSSTDKHETTDTNLAKDTTNTSSHKEQKVIETTVKEDPKKQENIENVPLVKDAENKDVEKIKEVPKEIQEVVAHEKEPTVFGTGCEIEALKAKENAEAPKSSTDKHEITDANLAKDTTKPSFKKEQKIIETDIKEDSKKQGNVENISLLKNIDIVKEIPKEAQEVVVHEKKATDVGTGREIEASKAKENTETLKSSTNKEEPSDISTPKDTTKSGPHEEQKMLENDVKQDSKKQENMENVSLVKDADKAKEEPKEIQNVAAHEKKATDVGSEKEAPKTEENVETPKSSVDKDETKDANTAKDSNNQKLHEEQKIVETTIKEDPKKQENIENVPLVKDTENNDTDKVKEAPKQVQEVAPHEKETTDVGSGREMQALKTKENVETPKSSIDKDETTDANTEKDSKMSESHEEQKVIETKIKEDSKIQENIENVPLVKDGEHKDTDTVKEAPKQVQEFAPHEKEATNVGVGRETEVSKTKEIVETSKSSIDNKEPIDVNKTKDTTNSNLHEEQIINAGTNKETTIKEDLKTQEDVSLVIDAENKDENVIKEAPKEVVAHEKEATNIGTGQEIETLKTKENVEAPKSSIDKEEPTNTNTGKDSNIQKTHEEQKIIENTIQDDPKKQEILETVSLVKDADKIKDVTKEIQEVAAHEKETTDVGSGREMQASKTEENVETPKSSVDKDETKDANTAKDSNNQKLHEEQKNIENAIKEDPKKQENIENVPLVKDAENKFVEKLKEMPKEIQEVVVHEKEPTVFGTGCEIEALKAKENTETLKTSNDKEEQKDVIIANDTTKPSSQEEQKIIETDIKEDPKKQENTENVPLVKDSENKDTNIVKEVPKEIQEVIVNEKEATNVGTGQEMKLPKTRRNVEVSKSSIDKDGPTDSNNKHEIKEENEKKNEKDCQIATDNESKISSPEVKTHEEPQKNLEDPTQESNSSIIANNKETENIEKKENIETPNTVSQQEPILSNASDTNEKKEQEQILNSTPDENKLRNNISEVDKGKEIPEANTQENSAISTGAANNEIYEDSNNVPDLKTNEVNIETKTTEIKKTDGLSEAITQEDIQDIVVEEEKKEENVLKVNELQIKASADISENELEEQIKEMPKNFAKQYIQIPSGVDENIVKNDRIKGESQKSHDQEGNKNPVRMIEKTNEKKPKDNVKSANDVIVSPIETTKIKENEEPAKLDEKIENKALKNLSENKTQEDSKINIEKVDVPSKIDEINKNEESLKLSVKDDTKISPEIPNEKVGNQIPEALKPKSIKEIENDESKTNKSEGTKEAIHQNVDASIKKDDIETKESPDNPKLKNKGTRKWSNLVNPLLSDTNEESLESTKKSLSKASPNDLLIQSDTSNSSTSDTLQSIDNTENLKINNKKKRCRKMKKSNPNENEEKSSDLNLPLIIGLASIAVIATIIIIRRN</sequence>
<feature type="compositionally biased region" description="Basic and acidic residues" evidence="1">
    <location>
        <begin position="1552"/>
        <end position="1565"/>
    </location>
</feature>
<feature type="compositionally biased region" description="Basic and acidic residues" evidence="1">
    <location>
        <begin position="872"/>
        <end position="913"/>
    </location>
</feature>
<keyword evidence="2" id="KW-1133">Transmembrane helix</keyword>
<feature type="compositionally biased region" description="Basic and acidic residues" evidence="1">
    <location>
        <begin position="497"/>
        <end position="512"/>
    </location>
</feature>
<feature type="compositionally biased region" description="Basic and acidic residues" evidence="1">
    <location>
        <begin position="973"/>
        <end position="993"/>
    </location>
</feature>
<feature type="compositionally biased region" description="Polar residues" evidence="1">
    <location>
        <begin position="1361"/>
        <end position="1376"/>
    </location>
</feature>
<feature type="region of interest" description="Disordered" evidence="1">
    <location>
        <begin position="1253"/>
        <end position="1443"/>
    </location>
</feature>
<feature type="compositionally biased region" description="Basic and acidic residues" evidence="1">
    <location>
        <begin position="392"/>
        <end position="413"/>
    </location>
</feature>
<feature type="compositionally biased region" description="Basic and acidic residues" evidence="1">
    <location>
        <begin position="647"/>
        <end position="683"/>
    </location>
</feature>
<feature type="compositionally biased region" description="Basic and acidic residues" evidence="1">
    <location>
        <begin position="1271"/>
        <end position="1306"/>
    </location>
</feature>
<feature type="compositionally biased region" description="Basic and acidic residues" evidence="1">
    <location>
        <begin position="950"/>
        <end position="963"/>
    </location>
</feature>
<evidence type="ECO:0000256" key="1">
    <source>
        <dbReference type="SAM" id="MobiDB-lite"/>
    </source>
</evidence>
<feature type="compositionally biased region" description="Basic and acidic residues" evidence="1">
    <location>
        <begin position="1530"/>
        <end position="1545"/>
    </location>
</feature>
<dbReference type="STRING" id="174720.A0A0N5C0K5"/>
<feature type="region of interest" description="Disordered" evidence="1">
    <location>
        <begin position="1049"/>
        <end position="1125"/>
    </location>
</feature>
<feature type="compositionally biased region" description="Basic and acidic residues" evidence="1">
    <location>
        <begin position="271"/>
        <end position="327"/>
    </location>
</feature>
<feature type="region of interest" description="Disordered" evidence="1">
    <location>
        <begin position="1174"/>
        <end position="1237"/>
    </location>
</feature>
<feature type="compositionally biased region" description="Polar residues" evidence="1">
    <location>
        <begin position="1717"/>
        <end position="1728"/>
    </location>
</feature>
<feature type="compositionally biased region" description="Basic and acidic residues" evidence="1">
    <location>
        <begin position="1200"/>
        <end position="1220"/>
    </location>
</feature>
<feature type="compositionally biased region" description="Polar residues" evidence="1">
    <location>
        <begin position="195"/>
        <end position="216"/>
    </location>
</feature>
<feature type="compositionally biased region" description="Basic and acidic residues" evidence="1">
    <location>
        <begin position="1081"/>
        <end position="1092"/>
    </location>
</feature>
<proteinExistence type="predicted"/>
<feature type="transmembrane region" description="Helical" evidence="2">
    <location>
        <begin position="1800"/>
        <end position="1820"/>
    </location>
</feature>
<accession>A0A0N5C0K5</accession>
<feature type="compositionally biased region" description="Basic and acidic residues" evidence="1">
    <location>
        <begin position="1661"/>
        <end position="1686"/>
    </location>
</feature>
<feature type="region of interest" description="Disordered" evidence="1">
    <location>
        <begin position="1599"/>
        <end position="1797"/>
    </location>
</feature>
<feature type="region of interest" description="Disordered" evidence="1">
    <location>
        <begin position="568"/>
        <end position="919"/>
    </location>
</feature>
<feature type="region of interest" description="Disordered" evidence="1">
    <location>
        <begin position="950"/>
        <end position="1009"/>
    </location>
</feature>
<dbReference type="Proteomes" id="UP000046392">
    <property type="component" value="Unplaced"/>
</dbReference>
<feature type="compositionally biased region" description="Basic and acidic residues" evidence="1">
    <location>
        <begin position="1049"/>
        <end position="1058"/>
    </location>
</feature>
<evidence type="ECO:0000313" key="3">
    <source>
        <dbReference type="Proteomes" id="UP000046392"/>
    </source>
</evidence>
<feature type="compositionally biased region" description="Basic and acidic residues" evidence="1">
    <location>
        <begin position="613"/>
        <end position="639"/>
    </location>
</feature>
<feature type="compositionally biased region" description="Basic and acidic residues" evidence="1">
    <location>
        <begin position="1174"/>
        <end position="1188"/>
    </location>
</feature>
<feature type="compositionally biased region" description="Polar residues" evidence="1">
    <location>
        <begin position="1412"/>
        <end position="1425"/>
    </location>
</feature>
<keyword evidence="3" id="KW-1185">Reference proteome</keyword>
<feature type="compositionally biased region" description="Low complexity" evidence="1">
    <location>
        <begin position="1742"/>
        <end position="1775"/>
    </location>
</feature>
<dbReference type="WBParaSite" id="SPAL_0001153300.1">
    <property type="protein sequence ID" value="SPAL_0001153300.1"/>
    <property type="gene ID" value="SPAL_0001153300"/>
</dbReference>
<feature type="compositionally biased region" description="Basic and acidic residues" evidence="1">
    <location>
        <begin position="1347"/>
        <end position="1358"/>
    </location>
</feature>
<feature type="compositionally biased region" description="Basic and acidic residues" evidence="1">
    <location>
        <begin position="779"/>
        <end position="829"/>
    </location>
</feature>
<feature type="region of interest" description="Disordered" evidence="1">
    <location>
        <begin position="195"/>
        <end position="230"/>
    </location>
</feature>
<feature type="compositionally biased region" description="Basic and acidic residues" evidence="1">
    <location>
        <begin position="691"/>
        <end position="702"/>
    </location>
</feature>
<feature type="region of interest" description="Disordered" evidence="1">
    <location>
        <begin position="1530"/>
        <end position="1571"/>
    </location>
</feature>
<feature type="compositionally biased region" description="Basic and acidic residues" evidence="1">
    <location>
        <begin position="221"/>
        <end position="230"/>
    </location>
</feature>
<name>A0A0N5C0K5_STREA</name>
<feature type="compositionally biased region" description="Polar residues" evidence="1">
    <location>
        <begin position="994"/>
        <end position="1005"/>
    </location>
</feature>